<reference evidence="1 2" key="2">
    <citation type="submission" date="2015-05" db="EMBL/GenBank/DDBJ databases">
        <authorList>
            <person name="Morales-Cruz A."/>
            <person name="Amrine K.C."/>
            <person name="Cantu D."/>
        </authorList>
    </citation>
    <scope>NUCLEOTIDE SEQUENCE [LARGE SCALE GENOMIC DNA]</scope>
    <source>
        <strain evidence="1">DA912</strain>
    </source>
</reference>
<dbReference type="Proteomes" id="UP000034680">
    <property type="component" value="Unassembled WGS sequence"/>
</dbReference>
<keyword evidence="1" id="KW-0489">Methyltransferase</keyword>
<dbReference type="AlphaFoldDB" id="A0A0G2F618"/>
<dbReference type="STRING" id="1214573.A0A0G2F618"/>
<dbReference type="Pfam" id="PF10294">
    <property type="entry name" value="Methyltransf_16"/>
    <property type="match status" value="1"/>
</dbReference>
<dbReference type="PANTHER" id="PTHR14614">
    <property type="entry name" value="HEPATOCELLULAR CARCINOMA-ASSOCIATED ANTIGEN"/>
    <property type="match status" value="1"/>
</dbReference>
<dbReference type="OrthoDB" id="433955at2759"/>
<organism evidence="1 2">
    <name type="scientific">Diaporthe ampelina</name>
    <dbReference type="NCBI Taxonomy" id="1214573"/>
    <lineage>
        <taxon>Eukaryota</taxon>
        <taxon>Fungi</taxon>
        <taxon>Dikarya</taxon>
        <taxon>Ascomycota</taxon>
        <taxon>Pezizomycotina</taxon>
        <taxon>Sordariomycetes</taxon>
        <taxon>Sordariomycetidae</taxon>
        <taxon>Diaporthales</taxon>
        <taxon>Diaporthaceae</taxon>
        <taxon>Diaporthe</taxon>
    </lineage>
</organism>
<dbReference type="Gene3D" id="3.40.50.150">
    <property type="entry name" value="Vaccinia Virus protein VP39"/>
    <property type="match status" value="1"/>
</dbReference>
<dbReference type="PANTHER" id="PTHR14614:SF156">
    <property type="entry name" value="PROTEIN-LYSINE N-METHYLTRANSFERASE EFM2"/>
    <property type="match status" value="1"/>
</dbReference>
<evidence type="ECO:0000313" key="2">
    <source>
        <dbReference type="Proteomes" id="UP000034680"/>
    </source>
</evidence>
<keyword evidence="1" id="KW-0808">Transferase</keyword>
<dbReference type="GO" id="GO:0005829">
    <property type="term" value="C:cytosol"/>
    <property type="evidence" value="ECO:0007669"/>
    <property type="project" value="TreeGrafter"/>
</dbReference>
<reference evidence="1 2" key="1">
    <citation type="submission" date="2015-05" db="EMBL/GenBank/DDBJ databases">
        <title>Distinctive expansion of gene families associated with plant cell wall degradation and secondary metabolism in the genomes of grapevine trunk pathogens.</title>
        <authorList>
            <person name="Lawrence D.P."/>
            <person name="Travadon R."/>
            <person name="Rolshausen P.E."/>
            <person name="Baumgartner K."/>
        </authorList>
    </citation>
    <scope>NUCLEOTIDE SEQUENCE [LARGE SCALE GENOMIC DNA]</scope>
    <source>
        <strain evidence="1">DA912</strain>
    </source>
</reference>
<accession>A0A0G2F618</accession>
<dbReference type="SUPFAM" id="SSF53335">
    <property type="entry name" value="S-adenosyl-L-methionine-dependent methyltransferases"/>
    <property type="match status" value="1"/>
</dbReference>
<protein>
    <submittedName>
        <fullName evidence="1">Putative glucose-inducible sam-dependent methyltransferase</fullName>
    </submittedName>
</protein>
<proteinExistence type="predicted"/>
<name>A0A0G2F618_9PEZI</name>
<dbReference type="GO" id="GO:0008757">
    <property type="term" value="F:S-adenosylmethionine-dependent methyltransferase activity"/>
    <property type="evidence" value="ECO:0007669"/>
    <property type="project" value="UniProtKB-ARBA"/>
</dbReference>
<dbReference type="GO" id="GO:0032259">
    <property type="term" value="P:methylation"/>
    <property type="evidence" value="ECO:0007669"/>
    <property type="project" value="UniProtKB-KW"/>
</dbReference>
<dbReference type="InterPro" id="IPR029063">
    <property type="entry name" value="SAM-dependent_MTases_sf"/>
</dbReference>
<keyword evidence="2" id="KW-1185">Reference proteome</keyword>
<sequence>MERPRPSTYTVPTGDRENVSLVISEASCEAEGLHLVTWSSAFLLSKELYKLQIDRSQLRNPDTSYSILELGAGTGLTGIAAAAVWGGSALLTDLPTIVPGIQVNADLNKDAVAANGGRVACGTLDWNSPDRIHIHAPSSGESKPTTIEVNDETAFPIIITADTMYTEDHPRLVSQTIVKCLRRSKDARAVVMYPMRIAYIDHIREFWELMEQGGLVAVQEGRAEIDLNEWDDEKLHEWCVWRWKDL</sequence>
<dbReference type="EMBL" id="LCUC01000520">
    <property type="protein sequence ID" value="KKY30187.1"/>
    <property type="molecule type" value="Genomic_DNA"/>
</dbReference>
<evidence type="ECO:0000313" key="1">
    <source>
        <dbReference type="EMBL" id="KKY30187.1"/>
    </source>
</evidence>
<dbReference type="InterPro" id="IPR019410">
    <property type="entry name" value="Methyltransf_16"/>
</dbReference>
<comment type="caution">
    <text evidence="1">The sequence shown here is derived from an EMBL/GenBank/DDBJ whole genome shotgun (WGS) entry which is preliminary data.</text>
</comment>
<gene>
    <name evidence="1" type="ORF">UCDDA912_g09878</name>
</gene>